<proteinExistence type="predicted"/>
<dbReference type="PANTHER" id="PTHR31116:SF29">
    <property type="entry name" value="DNA GLYCOSYLASE SUPERFAMILY PROTEIN"/>
    <property type="match status" value="1"/>
</dbReference>
<feature type="binding site" evidence="1">
    <location>
        <position position="19"/>
    </location>
    <ligand>
        <name>Zn(2+)</name>
        <dbReference type="ChEBI" id="CHEBI:29105"/>
    </ligand>
</feature>
<keyword evidence="3" id="KW-1185">Reference proteome</keyword>
<keyword evidence="1" id="KW-0862">Zinc</keyword>
<reference evidence="2 3" key="1">
    <citation type="submission" date="2019-02" db="EMBL/GenBank/DDBJ databases">
        <title>Complete Genome Sequence and Methylome Analysis of free living Spirochaetas.</title>
        <authorList>
            <person name="Fomenkov A."/>
            <person name="Dubinina G."/>
            <person name="Leshcheva N."/>
            <person name="Mikheeva N."/>
            <person name="Grabovich M."/>
            <person name="Vincze T."/>
            <person name="Roberts R.J."/>
        </authorList>
    </citation>
    <scope>NUCLEOTIDE SEQUENCE [LARGE SCALE GENOMIC DNA]</scope>
    <source>
        <strain evidence="2 3">K2</strain>
    </source>
</reference>
<dbReference type="OrthoDB" id="9807664at2"/>
<accession>A0A5C1QN16</accession>
<organism evidence="2 3">
    <name type="scientific">Oceanispirochaeta crateris</name>
    <dbReference type="NCBI Taxonomy" id="2518645"/>
    <lineage>
        <taxon>Bacteria</taxon>
        <taxon>Pseudomonadati</taxon>
        <taxon>Spirochaetota</taxon>
        <taxon>Spirochaetia</taxon>
        <taxon>Spirochaetales</taxon>
        <taxon>Spirochaetaceae</taxon>
        <taxon>Oceanispirochaeta</taxon>
    </lineage>
</organism>
<dbReference type="KEGG" id="ock:EXM22_12280"/>
<dbReference type="GO" id="GO:0008725">
    <property type="term" value="F:DNA-3-methyladenine glycosylase activity"/>
    <property type="evidence" value="ECO:0007669"/>
    <property type="project" value="InterPro"/>
</dbReference>
<dbReference type="Gene3D" id="1.10.340.30">
    <property type="entry name" value="Hypothetical protein, domain 2"/>
    <property type="match status" value="1"/>
</dbReference>
<dbReference type="AlphaFoldDB" id="A0A5C1QN16"/>
<dbReference type="InterPro" id="IPR005019">
    <property type="entry name" value="Adenine_glyco"/>
</dbReference>
<evidence type="ECO:0000256" key="1">
    <source>
        <dbReference type="PIRSR" id="PIRSR605019-1"/>
    </source>
</evidence>
<dbReference type="GO" id="GO:0006284">
    <property type="term" value="P:base-excision repair"/>
    <property type="evidence" value="ECO:0007669"/>
    <property type="project" value="InterPro"/>
</dbReference>
<evidence type="ECO:0000313" key="3">
    <source>
        <dbReference type="Proteomes" id="UP000324209"/>
    </source>
</evidence>
<dbReference type="GO" id="GO:0046872">
    <property type="term" value="F:metal ion binding"/>
    <property type="evidence" value="ECO:0007669"/>
    <property type="project" value="UniProtKB-KW"/>
</dbReference>
<feature type="binding site" evidence="1">
    <location>
        <position position="182"/>
    </location>
    <ligand>
        <name>Zn(2+)</name>
        <dbReference type="ChEBI" id="CHEBI:29105"/>
    </ligand>
</feature>
<name>A0A5C1QN16_9SPIO</name>
<dbReference type="RefSeq" id="WP_149486809.1">
    <property type="nucleotide sequence ID" value="NZ_CP036150.1"/>
</dbReference>
<feature type="binding site" evidence="1">
    <location>
        <position position="178"/>
    </location>
    <ligand>
        <name>Zn(2+)</name>
        <dbReference type="ChEBI" id="CHEBI:29105"/>
    </ligand>
</feature>
<evidence type="ECO:0000313" key="2">
    <source>
        <dbReference type="EMBL" id="QEN08728.1"/>
    </source>
</evidence>
<dbReference type="SUPFAM" id="SSF48150">
    <property type="entry name" value="DNA-glycosylase"/>
    <property type="match status" value="1"/>
</dbReference>
<dbReference type="PANTHER" id="PTHR31116">
    <property type="entry name" value="OS04G0501200 PROTEIN"/>
    <property type="match status" value="1"/>
</dbReference>
<keyword evidence="1" id="KW-0479">Metal-binding</keyword>
<feature type="binding site" evidence="1">
    <location>
        <position position="6"/>
    </location>
    <ligand>
        <name>Zn(2+)</name>
        <dbReference type="ChEBI" id="CHEBI:29105"/>
    </ligand>
</feature>
<dbReference type="InterPro" id="IPR011257">
    <property type="entry name" value="DNA_glycosylase"/>
</dbReference>
<sequence>MSNHRCSWCGSDPLYTAYHDEEWGVPVYENETKHFENLVLESAQAGLSWITILKRRKTYRLAYEGFDPYQIASWGEKDVQRLLQNPGVIRNRLKIESSINNARCFLKVKEEFSSFSDYYWHFQEGRPIINHWDNEAEIPSKTPLSETISKDMKKRGFTFLGPTVTYANMQSLGMVNDHIRSCFRYKEVMKK</sequence>
<gene>
    <name evidence="2" type="ORF">EXM22_12280</name>
</gene>
<protein>
    <submittedName>
        <fullName evidence="2">DNA-3-methyladenine glycosylase I</fullName>
    </submittedName>
</protein>
<dbReference type="Proteomes" id="UP000324209">
    <property type="component" value="Chromosome"/>
</dbReference>
<dbReference type="Pfam" id="PF03352">
    <property type="entry name" value="Adenine_glyco"/>
    <property type="match status" value="1"/>
</dbReference>
<dbReference type="EMBL" id="CP036150">
    <property type="protein sequence ID" value="QEN08728.1"/>
    <property type="molecule type" value="Genomic_DNA"/>
</dbReference>